<keyword evidence="2" id="KW-1185">Reference proteome</keyword>
<gene>
    <name evidence="1" type="ORF">X975_04309</name>
</gene>
<feature type="non-terminal residue" evidence="1">
    <location>
        <position position="36"/>
    </location>
</feature>
<dbReference type="EMBL" id="KK113155">
    <property type="protein sequence ID" value="KFM59481.1"/>
    <property type="molecule type" value="Genomic_DNA"/>
</dbReference>
<dbReference type="AlphaFoldDB" id="A0A087T2Z2"/>
<evidence type="ECO:0000313" key="2">
    <source>
        <dbReference type="Proteomes" id="UP000054359"/>
    </source>
</evidence>
<accession>A0A087T2Z2</accession>
<dbReference type="Proteomes" id="UP000054359">
    <property type="component" value="Unassembled WGS sequence"/>
</dbReference>
<sequence length="36" mass="4272">MFYSSDFLLNTQLTIKCQSQQQYIPINFGKIHSYLT</sequence>
<protein>
    <submittedName>
        <fullName evidence="1">Uncharacterized protein</fullName>
    </submittedName>
</protein>
<reference evidence="1 2" key="1">
    <citation type="submission" date="2013-11" db="EMBL/GenBank/DDBJ databases">
        <title>Genome sequencing of Stegodyphus mimosarum.</title>
        <authorList>
            <person name="Bechsgaard J."/>
        </authorList>
    </citation>
    <scope>NUCLEOTIDE SEQUENCE [LARGE SCALE GENOMIC DNA]</scope>
</reference>
<proteinExistence type="predicted"/>
<name>A0A087T2Z2_STEMI</name>
<evidence type="ECO:0000313" key="1">
    <source>
        <dbReference type="EMBL" id="KFM59481.1"/>
    </source>
</evidence>
<organism evidence="1 2">
    <name type="scientific">Stegodyphus mimosarum</name>
    <name type="common">African social velvet spider</name>
    <dbReference type="NCBI Taxonomy" id="407821"/>
    <lineage>
        <taxon>Eukaryota</taxon>
        <taxon>Metazoa</taxon>
        <taxon>Ecdysozoa</taxon>
        <taxon>Arthropoda</taxon>
        <taxon>Chelicerata</taxon>
        <taxon>Arachnida</taxon>
        <taxon>Araneae</taxon>
        <taxon>Araneomorphae</taxon>
        <taxon>Entelegynae</taxon>
        <taxon>Eresoidea</taxon>
        <taxon>Eresidae</taxon>
        <taxon>Stegodyphus</taxon>
    </lineage>
</organism>